<feature type="transmembrane region" description="Helical" evidence="1">
    <location>
        <begin position="917"/>
        <end position="940"/>
    </location>
</feature>
<evidence type="ECO:0000313" key="3">
    <source>
        <dbReference type="Proteomes" id="UP000028006"/>
    </source>
</evidence>
<keyword evidence="1" id="KW-0472">Membrane</keyword>
<dbReference type="Gene3D" id="3.30.70.1320">
    <property type="entry name" value="Multidrug efflux transporter AcrB pore domain like"/>
    <property type="match status" value="1"/>
</dbReference>
<dbReference type="PANTHER" id="PTHR32063">
    <property type="match status" value="1"/>
</dbReference>
<dbReference type="InterPro" id="IPR001036">
    <property type="entry name" value="Acrflvin-R"/>
</dbReference>
<feature type="transmembrane region" description="Helical" evidence="1">
    <location>
        <begin position="329"/>
        <end position="349"/>
    </location>
</feature>
<feature type="transmembrane region" description="Helical" evidence="1">
    <location>
        <begin position="961"/>
        <end position="980"/>
    </location>
</feature>
<dbReference type="Pfam" id="PF00873">
    <property type="entry name" value="ACR_tran"/>
    <property type="match status" value="1"/>
</dbReference>
<feature type="transmembrane region" description="Helical" evidence="1">
    <location>
        <begin position="458"/>
        <end position="481"/>
    </location>
</feature>
<sequence length="1031" mass="113486">MKWLTRWFLDNPVAANLLMLMILAGGYLTLDTIRVESFPQLPPSELEIMVAYPGGTAQQIDESITQRIEEAISSVAGVHRITSTSRRGYSSVKVRKTTETDLDRLMDDIRNEVDGITGFPAQAERPKIYRDEFTMLASFVMVAGDVEPELLQQSARRVEQALLRHPDISKVTNLDKRQPQILIEPDPEQLKRYGIGPEELAALIQQWSLEYRSGELKTSQGNILLRADGYADSLSQLRQLPVINTSDASVTLGNIARLERTYEDSDSLVRFQRKPAVALMISTSQKDNLFDVSEAVEEVLEELRSQLPASIELDVMVDLSPYIEGQLKLLGSNAVQGLLIILVLLGLFLNLRLAFWVAIGIPVSVSGALWMMGMLDYSLNDITLFGMILVLGVLVDDAVVVGESIHEARQRIADPKEAAWHGVESVTVATVFGVLTTIAAFSPMLWIQNDMAKILSSFSAVVILALLFSLVESKFILPAHLSYARRPTKATSNPLVLTFERIQLLCSSSLDAFSTFVYQPSLRFALAHRFTVLVLFVSFFLLTIGLVAKGAIHAVFFPDIPSRYVQAKITMDQDALMPLSVINADRLEDALERTSEALQQRYAMAEPPLSKAILSITNTANIELTAELTSEALSEIPGNALIDLWQEKTGTLEGVYSSSFKGFEHAGGGIGLTVSASDRELARQASAVLKQYLQQMPGVNDIVDDGQGGQREIQVQLNERGRHLGVTKQQLAILVGGAFGDLEVNRLIDQGEEIRVIVRYARDLRQTREQLLMTPVFLQDGSSMPLGEVAELTYTRESGTIHRRDRDLVVTVNWRQDRSVMAPEEVWKRLEKQAVPDIERQFPSVKVRAIGEFEDIAEVQAGIKMALILTLILVYALLAVPLKSYVQPLIIMSIIPFGFAGAVLGHGIVGLPVSSMSVFGMLALMGVVINDSLVLMTRFNKLQGDGMPVKEALFEAGKSRLRAIFLTTVTTVCGLLPLLSETSEQAQYLKPTAVSLAFGELFATPVTLILIPVLLGIGRYKQSCSAGKAGS</sequence>
<feature type="transmembrane region" description="Helical" evidence="1">
    <location>
        <begin position="530"/>
        <end position="556"/>
    </location>
</feature>
<feature type="transmembrane region" description="Helical" evidence="1">
    <location>
        <begin position="992"/>
        <end position="1015"/>
    </location>
</feature>
<dbReference type="InterPro" id="IPR027463">
    <property type="entry name" value="AcrB_DN_DC_subdom"/>
</dbReference>
<feature type="transmembrane region" description="Helical" evidence="1">
    <location>
        <begin position="12"/>
        <end position="30"/>
    </location>
</feature>
<dbReference type="Gene3D" id="3.30.70.1430">
    <property type="entry name" value="Multidrug efflux transporter AcrB pore domain"/>
    <property type="match status" value="2"/>
</dbReference>
<evidence type="ECO:0000313" key="2">
    <source>
        <dbReference type="EMBL" id="KEQ12038.1"/>
    </source>
</evidence>
<name>A0A081N0R5_9GAMM</name>
<dbReference type="AlphaFoldDB" id="A0A081N0R5"/>
<dbReference type="GO" id="GO:0042910">
    <property type="term" value="F:xenobiotic transmembrane transporter activity"/>
    <property type="evidence" value="ECO:0007669"/>
    <property type="project" value="TreeGrafter"/>
</dbReference>
<protein>
    <submittedName>
        <fullName evidence="2">Acriflavine resistance protein B</fullName>
    </submittedName>
</protein>
<feature type="transmembrane region" description="Helical" evidence="1">
    <location>
        <begin position="889"/>
        <end position="911"/>
    </location>
</feature>
<organism evidence="2 3">
    <name type="scientific">Endozoicomonas montiporae</name>
    <dbReference type="NCBI Taxonomy" id="1027273"/>
    <lineage>
        <taxon>Bacteria</taxon>
        <taxon>Pseudomonadati</taxon>
        <taxon>Pseudomonadota</taxon>
        <taxon>Gammaproteobacteria</taxon>
        <taxon>Oceanospirillales</taxon>
        <taxon>Endozoicomonadaceae</taxon>
        <taxon>Endozoicomonas</taxon>
    </lineage>
</organism>
<dbReference type="eggNOG" id="COG0841">
    <property type="taxonomic scope" value="Bacteria"/>
</dbReference>
<gene>
    <name evidence="2" type="ORF">GZ77_23440</name>
</gene>
<reference evidence="2 3" key="1">
    <citation type="submission" date="2014-06" db="EMBL/GenBank/DDBJ databases">
        <title>Whole Genome Sequences of Three Symbiotic Endozoicomonas Bacteria.</title>
        <authorList>
            <person name="Neave M.J."/>
            <person name="Apprill A."/>
            <person name="Voolstra C.R."/>
        </authorList>
    </citation>
    <scope>NUCLEOTIDE SEQUENCE [LARGE SCALE GENOMIC DNA]</scope>
    <source>
        <strain evidence="2 3">LMG 24815</strain>
    </source>
</reference>
<dbReference type="EMBL" id="JOKG01000005">
    <property type="protein sequence ID" value="KEQ12038.1"/>
    <property type="molecule type" value="Genomic_DNA"/>
</dbReference>
<proteinExistence type="predicted"/>
<accession>A0A081N0R5</accession>
<dbReference type="PANTHER" id="PTHR32063:SF33">
    <property type="entry name" value="RND SUPERFAMILY EFFLUX PUMP PERMEASE COMPONENT"/>
    <property type="match status" value="1"/>
</dbReference>
<dbReference type="Gene3D" id="1.20.1640.10">
    <property type="entry name" value="Multidrug efflux transporter AcrB transmembrane domain"/>
    <property type="match status" value="2"/>
</dbReference>
<dbReference type="GO" id="GO:0005886">
    <property type="term" value="C:plasma membrane"/>
    <property type="evidence" value="ECO:0007669"/>
    <property type="project" value="TreeGrafter"/>
</dbReference>
<dbReference type="Proteomes" id="UP000028006">
    <property type="component" value="Unassembled WGS sequence"/>
</dbReference>
<feature type="transmembrane region" description="Helical" evidence="1">
    <location>
        <begin position="425"/>
        <end position="446"/>
    </location>
</feature>
<feature type="transmembrane region" description="Helical" evidence="1">
    <location>
        <begin position="861"/>
        <end position="882"/>
    </location>
</feature>
<feature type="transmembrane region" description="Helical" evidence="1">
    <location>
        <begin position="355"/>
        <end position="375"/>
    </location>
</feature>
<keyword evidence="1" id="KW-0812">Transmembrane</keyword>
<dbReference type="SUPFAM" id="SSF82693">
    <property type="entry name" value="Multidrug efflux transporter AcrB pore domain, PN1, PN2, PC1 and PC2 subdomains"/>
    <property type="match status" value="2"/>
</dbReference>
<evidence type="ECO:0000256" key="1">
    <source>
        <dbReference type="SAM" id="Phobius"/>
    </source>
</evidence>
<dbReference type="SUPFAM" id="SSF82866">
    <property type="entry name" value="Multidrug efflux transporter AcrB transmembrane domain"/>
    <property type="match status" value="2"/>
</dbReference>
<dbReference type="SUPFAM" id="SSF82714">
    <property type="entry name" value="Multidrug efflux transporter AcrB TolC docking domain, DN and DC subdomains"/>
    <property type="match status" value="2"/>
</dbReference>
<comment type="caution">
    <text evidence="2">The sequence shown here is derived from an EMBL/GenBank/DDBJ whole genome shotgun (WGS) entry which is preliminary data.</text>
</comment>
<feature type="transmembrane region" description="Helical" evidence="1">
    <location>
        <begin position="382"/>
        <end position="405"/>
    </location>
</feature>
<dbReference type="Gene3D" id="3.30.70.1440">
    <property type="entry name" value="Multidrug efflux transporter AcrB pore domain"/>
    <property type="match status" value="1"/>
</dbReference>
<dbReference type="PRINTS" id="PR00702">
    <property type="entry name" value="ACRIFLAVINRP"/>
</dbReference>
<keyword evidence="1" id="KW-1133">Transmembrane helix</keyword>
<keyword evidence="3" id="KW-1185">Reference proteome</keyword>
<dbReference type="RefSeq" id="WP_034879204.1">
    <property type="nucleotide sequence ID" value="NZ_JOKG01000005.1"/>
</dbReference>
<dbReference type="Gene3D" id="3.30.2090.10">
    <property type="entry name" value="Multidrug efflux transporter AcrB TolC docking domain, DN and DC subdomains"/>
    <property type="match status" value="2"/>
</dbReference>